<name>A0AA96LMK8_9BACL</name>
<evidence type="ECO:0000313" key="4">
    <source>
        <dbReference type="Proteomes" id="UP001304650"/>
    </source>
</evidence>
<dbReference type="InterPro" id="IPR013538">
    <property type="entry name" value="ASHA1/2-like_C"/>
</dbReference>
<dbReference type="Gene3D" id="3.30.530.20">
    <property type="match status" value="1"/>
</dbReference>
<dbReference type="EMBL" id="CP130319">
    <property type="protein sequence ID" value="WNR44520.1"/>
    <property type="molecule type" value="Genomic_DNA"/>
</dbReference>
<accession>A0AA96LMK8</accession>
<dbReference type="Pfam" id="PF08327">
    <property type="entry name" value="AHSA1"/>
    <property type="match status" value="1"/>
</dbReference>
<dbReference type="InterPro" id="IPR023393">
    <property type="entry name" value="START-like_dom_sf"/>
</dbReference>
<protein>
    <submittedName>
        <fullName evidence="3">SRPBCC family protein</fullName>
    </submittedName>
</protein>
<evidence type="ECO:0000256" key="1">
    <source>
        <dbReference type="ARBA" id="ARBA00006817"/>
    </source>
</evidence>
<feature type="domain" description="Activator of Hsp90 ATPase homologue 1/2-like C-terminal" evidence="2">
    <location>
        <begin position="22"/>
        <end position="132"/>
    </location>
</feature>
<dbReference type="SUPFAM" id="SSF55961">
    <property type="entry name" value="Bet v1-like"/>
    <property type="match status" value="1"/>
</dbReference>
<dbReference type="RefSeq" id="WP_314800161.1">
    <property type="nucleotide sequence ID" value="NZ_CP130319.1"/>
</dbReference>
<evidence type="ECO:0000313" key="3">
    <source>
        <dbReference type="EMBL" id="WNR44520.1"/>
    </source>
</evidence>
<keyword evidence="4" id="KW-1185">Reference proteome</keyword>
<organism evidence="3 4">
    <name type="scientific">Paenibacillus roseopurpureus</name>
    <dbReference type="NCBI Taxonomy" id="2918901"/>
    <lineage>
        <taxon>Bacteria</taxon>
        <taxon>Bacillati</taxon>
        <taxon>Bacillota</taxon>
        <taxon>Bacilli</taxon>
        <taxon>Bacillales</taxon>
        <taxon>Paenibacillaceae</taxon>
        <taxon>Paenibacillus</taxon>
    </lineage>
</organism>
<reference evidence="3" key="1">
    <citation type="submission" date="2022-02" db="EMBL/GenBank/DDBJ databases">
        <title>Paenibacillus sp. MBLB1832 Whole Genome Shotgun Sequencing.</title>
        <authorList>
            <person name="Hwang C.Y."/>
            <person name="Cho E.-S."/>
            <person name="Seo M.-J."/>
        </authorList>
    </citation>
    <scope>NUCLEOTIDE SEQUENCE</scope>
    <source>
        <strain evidence="3">MBLB1832</strain>
    </source>
</reference>
<sequence length="159" mass="18593">MLADLQPVEGGYVVRYERHWQHTVDQVWAWLTENEKLVQWFPELEVVELREGGGIKFNMPNGTYLTMDILACVPKSVLAFTWDKDSVRFELHAESDGSCRVVFCEYVHHITEHTPRDLAGWHVCLDVIEALLDGRVIESRKDRWNSWYPKYKQLTDAEG</sequence>
<comment type="similarity">
    <text evidence="1">Belongs to the AHA1 family.</text>
</comment>
<dbReference type="CDD" id="cd08899">
    <property type="entry name" value="SRPBCC_CalC_Aha1-like_6"/>
    <property type="match status" value="1"/>
</dbReference>
<dbReference type="KEGG" id="proo:MJB10_26250"/>
<dbReference type="Proteomes" id="UP001304650">
    <property type="component" value="Chromosome"/>
</dbReference>
<dbReference type="AlphaFoldDB" id="A0AA96LMK8"/>
<proteinExistence type="inferred from homology"/>
<gene>
    <name evidence="3" type="ORF">MJB10_26250</name>
</gene>
<evidence type="ECO:0000259" key="2">
    <source>
        <dbReference type="Pfam" id="PF08327"/>
    </source>
</evidence>